<evidence type="ECO:0000313" key="3">
    <source>
        <dbReference type="EMBL" id="KAA1134999.1"/>
    </source>
</evidence>
<dbReference type="EMBL" id="VDEP01000042">
    <property type="protein sequence ID" value="KAA1134999.1"/>
    <property type="molecule type" value="Genomic_DNA"/>
</dbReference>
<feature type="compositionally biased region" description="Polar residues" evidence="1">
    <location>
        <begin position="49"/>
        <end position="58"/>
    </location>
</feature>
<feature type="compositionally biased region" description="Polar residues" evidence="1">
    <location>
        <begin position="295"/>
        <end position="305"/>
    </location>
</feature>
<dbReference type="AlphaFoldDB" id="A0A5B0SBX9"/>
<dbReference type="EMBL" id="VSWC01000080">
    <property type="protein sequence ID" value="KAA1093110.1"/>
    <property type="molecule type" value="Genomic_DNA"/>
</dbReference>
<evidence type="ECO:0000256" key="1">
    <source>
        <dbReference type="SAM" id="MobiDB-lite"/>
    </source>
</evidence>
<protein>
    <submittedName>
        <fullName evidence="3">Uncharacterized protein</fullName>
    </submittedName>
</protein>
<feature type="compositionally biased region" description="Low complexity" evidence="1">
    <location>
        <begin position="353"/>
        <end position="363"/>
    </location>
</feature>
<organism evidence="3 5">
    <name type="scientific">Puccinia graminis f. sp. tritici</name>
    <dbReference type="NCBI Taxonomy" id="56615"/>
    <lineage>
        <taxon>Eukaryota</taxon>
        <taxon>Fungi</taxon>
        <taxon>Dikarya</taxon>
        <taxon>Basidiomycota</taxon>
        <taxon>Pucciniomycotina</taxon>
        <taxon>Pucciniomycetes</taxon>
        <taxon>Pucciniales</taxon>
        <taxon>Pucciniaceae</taxon>
        <taxon>Puccinia</taxon>
    </lineage>
</organism>
<feature type="compositionally biased region" description="Basic and acidic residues" evidence="1">
    <location>
        <begin position="196"/>
        <end position="217"/>
    </location>
</feature>
<dbReference type="Proteomes" id="UP000325313">
    <property type="component" value="Unassembled WGS sequence"/>
</dbReference>
<keyword evidence="4" id="KW-1185">Reference proteome</keyword>
<feature type="compositionally biased region" description="Polar residues" evidence="1">
    <location>
        <begin position="236"/>
        <end position="247"/>
    </location>
</feature>
<sequence>MVIKALNSENLKELEQETERKESKKNNEQTSLIIRFLDQAQPGEKPTGRSRTNRSIGSSIPLEPRVANYHRHHPQISAQEDHQSSIVDRAQLLKSRAENRSSKKNKNKKKNSETHSQKSSQPNKQIKKRKVSALSSSIQRLPDSLPNPGKSKKSRLTIDRHLPSQGIFKKAVYSSAGHTKRRNTWGGDLTFNELSFLDKERKSRPRKEEKTEQINKEGRKKSSSHSNTSTEKRKNTVSQALSKSSLHPSGIDPCKIRQGNGPRKSFSPSTRRHSGMPSSGHSAYSLRMREKAAKQTPQPVPSTSHQPDREETKQASYPSEHRTCPTDQTQDGRHTHRLEQPPVEKSRSHEKSPCQSPPLSSSSHTRLIIHQPFTSWSSLTDVAGGYANHSFTQTPHRSSVGMLSPDDRLSPRTLTSDYPGMSNRIDYQDEGEEEENKKEHSVFDPLSILSEESEFLQTDENQCYLAGQSFPEEHYSRRFLSGEPVSFPEEAQVGPEYLGIDSQEEQVESDVYQDLLADRPELLYDQDDIDVDVDEDYGDGILPSVDDDDYGGYSGLEADRDHQTYQAYHEWLDEDADEGVEWREGDPPSLEAYQEDDVVVSESELDSPGLDVYSRAYVNDRYLVEPVVYYRPAYSTSSEDWLRSSVWSGY</sequence>
<evidence type="ECO:0000313" key="5">
    <source>
        <dbReference type="Proteomes" id="UP000325313"/>
    </source>
</evidence>
<gene>
    <name evidence="2" type="ORF">PGT21_025639</name>
    <name evidence="3" type="ORF">PGTUg99_005211</name>
</gene>
<accession>A0A5B0SBX9</accession>
<reference evidence="4 5" key="1">
    <citation type="submission" date="2019-05" db="EMBL/GenBank/DDBJ databases">
        <title>Emergence of the Ug99 lineage of the wheat stem rust pathogen through somatic hybridization.</title>
        <authorList>
            <person name="Li F."/>
            <person name="Upadhyaya N.M."/>
            <person name="Sperschneider J."/>
            <person name="Matny O."/>
            <person name="Nguyen-Phuc H."/>
            <person name="Mago R."/>
            <person name="Raley C."/>
            <person name="Miller M.E."/>
            <person name="Silverstein K.A.T."/>
            <person name="Henningsen E."/>
            <person name="Hirsch C.D."/>
            <person name="Visser B."/>
            <person name="Pretorius Z.A."/>
            <person name="Steffenson B.J."/>
            <person name="Schwessinger B."/>
            <person name="Dodds P.N."/>
            <person name="Figueroa M."/>
        </authorList>
    </citation>
    <scope>NUCLEOTIDE SEQUENCE [LARGE SCALE GENOMIC DNA]</scope>
    <source>
        <strain evidence="2">21-0</strain>
        <strain evidence="3 5">Ug99</strain>
    </source>
</reference>
<feature type="region of interest" description="Disordered" evidence="1">
    <location>
        <begin position="1"/>
        <end position="363"/>
    </location>
</feature>
<evidence type="ECO:0000313" key="4">
    <source>
        <dbReference type="Proteomes" id="UP000324748"/>
    </source>
</evidence>
<name>A0A5B0SBX9_PUCGR</name>
<feature type="compositionally biased region" description="Basic and acidic residues" evidence="1">
    <location>
        <begin position="306"/>
        <end position="352"/>
    </location>
</feature>
<evidence type="ECO:0000313" key="2">
    <source>
        <dbReference type="EMBL" id="KAA1093110.1"/>
    </source>
</evidence>
<feature type="compositionally biased region" description="Basic and acidic residues" evidence="1">
    <location>
        <begin position="10"/>
        <end position="27"/>
    </location>
</feature>
<dbReference type="Proteomes" id="UP000324748">
    <property type="component" value="Unassembled WGS sequence"/>
</dbReference>
<dbReference type="OrthoDB" id="2507502at2759"/>
<proteinExistence type="predicted"/>
<feature type="region of interest" description="Disordered" evidence="1">
    <location>
        <begin position="390"/>
        <end position="443"/>
    </location>
</feature>
<comment type="caution">
    <text evidence="3">The sequence shown here is derived from an EMBL/GenBank/DDBJ whole genome shotgun (WGS) entry which is preliminary data.</text>
</comment>